<evidence type="ECO:0000313" key="2">
    <source>
        <dbReference type="Proteomes" id="UP000323225"/>
    </source>
</evidence>
<comment type="caution">
    <text evidence="1">The sequence shown here is derived from an EMBL/GenBank/DDBJ whole genome shotgun (WGS) entry which is preliminary data.</text>
</comment>
<gene>
    <name evidence="1" type="ORF">F0M16_10660</name>
</gene>
<sequence>MKIGVCWFDETKVGSSGWCSVAGSQSRRITGISELESSVFWVTNLNYFEYKNLNLVRTPNIVDEQFFRSKLSVLAQEIGTNETPDVLCQKLSSILHGVHLLGITNLGMSDNSLASYRYTNAMQSVLLKQEWRSQPKGNQASMIIEAIKQSTQENQAMTGKFVPKGSKATQFIFPRGSYAKWILSQKYPLNNNWRPLNFKENKETIIGFEDGSKIRGTDAIIDKLKNISETNAGILKVSVLSTDESYVNHSKFGAGANNMIRCWATIPEIIEISKYSKVSIMNGFHTESGHLDLPEILIPDESEYSLSKGLLLENAWVALSSPLYVKGYNNVSAIGAYMRAYDRIMCGRAAASFSRHGFVIGSYGTGRIVSYVKSGEEHVAKELAFKNKLLPLMRFMGE</sequence>
<evidence type="ECO:0000313" key="1">
    <source>
        <dbReference type="EMBL" id="KAA1254719.1"/>
    </source>
</evidence>
<dbReference type="Proteomes" id="UP000323225">
    <property type="component" value="Unassembled WGS sequence"/>
</dbReference>
<proteinExistence type="predicted"/>
<accession>A0A5B1C5D4</accession>
<reference evidence="1 2" key="1">
    <citation type="submission" date="2019-09" db="EMBL/GenBank/DDBJ databases">
        <authorList>
            <person name="Kritzky A."/>
            <person name="Schelkanova E.Y."/>
            <person name="Alkhova Z.V."/>
            <person name="Smirnova N.I."/>
        </authorList>
    </citation>
    <scope>NUCLEOTIDE SEQUENCE [LARGE SCALE GENOMIC DNA]</scope>
    <source>
        <strain evidence="1 2">M1526</strain>
    </source>
</reference>
<protein>
    <submittedName>
        <fullName evidence="1">Uncharacterized protein</fullName>
    </submittedName>
</protein>
<name>A0A5B1C5D4_VIBCL</name>
<organism evidence="1 2">
    <name type="scientific">Vibrio cholerae</name>
    <dbReference type="NCBI Taxonomy" id="666"/>
    <lineage>
        <taxon>Bacteria</taxon>
        <taxon>Pseudomonadati</taxon>
        <taxon>Pseudomonadota</taxon>
        <taxon>Gammaproteobacteria</taxon>
        <taxon>Vibrionales</taxon>
        <taxon>Vibrionaceae</taxon>
        <taxon>Vibrio</taxon>
    </lineage>
</organism>
<dbReference type="EMBL" id="VUAA01000010">
    <property type="protein sequence ID" value="KAA1254719.1"/>
    <property type="molecule type" value="Genomic_DNA"/>
</dbReference>
<dbReference type="AlphaFoldDB" id="A0A5B1C5D4"/>